<organism evidence="2 3">
    <name type="scientific">Macrolepiota fuliginosa MF-IS2</name>
    <dbReference type="NCBI Taxonomy" id="1400762"/>
    <lineage>
        <taxon>Eukaryota</taxon>
        <taxon>Fungi</taxon>
        <taxon>Dikarya</taxon>
        <taxon>Basidiomycota</taxon>
        <taxon>Agaricomycotina</taxon>
        <taxon>Agaricomycetes</taxon>
        <taxon>Agaricomycetidae</taxon>
        <taxon>Agaricales</taxon>
        <taxon>Agaricineae</taxon>
        <taxon>Agaricaceae</taxon>
        <taxon>Macrolepiota</taxon>
    </lineage>
</organism>
<evidence type="ECO:0000313" key="2">
    <source>
        <dbReference type="EMBL" id="KAF9446861.1"/>
    </source>
</evidence>
<dbReference type="Proteomes" id="UP000807342">
    <property type="component" value="Unassembled WGS sequence"/>
</dbReference>
<dbReference type="AlphaFoldDB" id="A0A9P5XBM4"/>
<evidence type="ECO:0000256" key="1">
    <source>
        <dbReference type="SAM" id="MobiDB-lite"/>
    </source>
</evidence>
<name>A0A9P5XBM4_9AGAR</name>
<gene>
    <name evidence="2" type="ORF">P691DRAFT_776567</name>
</gene>
<keyword evidence="3" id="KW-1185">Reference proteome</keyword>
<sequence length="208" mass="22689">MTNTVIDVYREHIIHVYLYGMPLEEHYGYLSPTIHRSSLVHFIRSLPLSTNGHIWARTTCYISPASSPFPGVSNMDDDIPGHSTYISFPADDKSVGSTIPRSAESLTSGPAGPALASPHVGGYFTGAHNFLIEDSTFSCVIGSNHLPVKKQIKFAAETKASKKNFWAAKQAALGRQRPNPPIIPTSTSSSQYTNSRNPNAPLQGDWSF</sequence>
<feature type="compositionally biased region" description="Polar residues" evidence="1">
    <location>
        <begin position="191"/>
        <end position="200"/>
    </location>
</feature>
<feature type="region of interest" description="Disordered" evidence="1">
    <location>
        <begin position="170"/>
        <end position="208"/>
    </location>
</feature>
<proteinExistence type="predicted"/>
<evidence type="ECO:0000313" key="3">
    <source>
        <dbReference type="Proteomes" id="UP000807342"/>
    </source>
</evidence>
<comment type="caution">
    <text evidence="2">The sequence shown here is derived from an EMBL/GenBank/DDBJ whole genome shotgun (WGS) entry which is preliminary data.</text>
</comment>
<dbReference type="EMBL" id="MU151226">
    <property type="protein sequence ID" value="KAF9446861.1"/>
    <property type="molecule type" value="Genomic_DNA"/>
</dbReference>
<reference evidence="2" key="1">
    <citation type="submission" date="2020-11" db="EMBL/GenBank/DDBJ databases">
        <authorList>
            <consortium name="DOE Joint Genome Institute"/>
            <person name="Ahrendt S."/>
            <person name="Riley R."/>
            <person name="Andreopoulos W."/>
            <person name="Labutti K."/>
            <person name="Pangilinan J."/>
            <person name="Ruiz-Duenas F.J."/>
            <person name="Barrasa J.M."/>
            <person name="Sanchez-Garcia M."/>
            <person name="Camarero S."/>
            <person name="Miyauchi S."/>
            <person name="Serrano A."/>
            <person name="Linde D."/>
            <person name="Babiker R."/>
            <person name="Drula E."/>
            <person name="Ayuso-Fernandez I."/>
            <person name="Pacheco R."/>
            <person name="Padilla G."/>
            <person name="Ferreira P."/>
            <person name="Barriuso J."/>
            <person name="Kellner H."/>
            <person name="Castanera R."/>
            <person name="Alfaro M."/>
            <person name="Ramirez L."/>
            <person name="Pisabarro A.G."/>
            <person name="Kuo A."/>
            <person name="Tritt A."/>
            <person name="Lipzen A."/>
            <person name="He G."/>
            <person name="Yan M."/>
            <person name="Ng V."/>
            <person name="Cullen D."/>
            <person name="Martin F."/>
            <person name="Rosso M.-N."/>
            <person name="Henrissat B."/>
            <person name="Hibbett D."/>
            <person name="Martinez A.T."/>
            <person name="Grigoriev I.V."/>
        </authorList>
    </citation>
    <scope>NUCLEOTIDE SEQUENCE</scope>
    <source>
        <strain evidence="2">MF-IS2</strain>
    </source>
</reference>
<accession>A0A9P5XBM4</accession>
<protein>
    <submittedName>
        <fullName evidence="2">Uncharacterized protein</fullName>
    </submittedName>
</protein>